<dbReference type="CDD" id="cd02440">
    <property type="entry name" value="AdoMet_MTases"/>
    <property type="match status" value="1"/>
</dbReference>
<protein>
    <submittedName>
        <fullName evidence="3">Uncharacterized protein</fullName>
    </submittedName>
</protein>
<dbReference type="InterPro" id="IPR029063">
    <property type="entry name" value="SAM-dependent_MTases_sf"/>
</dbReference>
<dbReference type="InterPro" id="IPR054168">
    <property type="entry name" value="PG_1098_Fer"/>
</dbReference>
<accession>A0A1G7FIN3</accession>
<evidence type="ECO:0000259" key="1">
    <source>
        <dbReference type="Pfam" id="PF18096"/>
    </source>
</evidence>
<dbReference type="AlphaFoldDB" id="A0A1G7FIN3"/>
<gene>
    <name evidence="3" type="ORF">SAMN05421636_107128</name>
</gene>
<proteinExistence type="predicted"/>
<reference evidence="3 4" key="1">
    <citation type="submission" date="2016-10" db="EMBL/GenBank/DDBJ databases">
        <authorList>
            <person name="de Groot N.N."/>
        </authorList>
    </citation>
    <scope>NUCLEOTIDE SEQUENCE [LARGE SCALE GENOMIC DNA]</scope>
    <source>
        <strain evidence="3 4">DSM 23421</strain>
    </source>
</reference>
<sequence>MNNKNTDIMSVLLKKPIFEGISNQELAQQLEARKKCEKKLPVWFGTPKIYYPAKLNIEQTSSEITARYKAGIVTGKSLLDATGGFGVDSYYFSQKIERVFHCEIDKNLSQIAAHNFRVLGAENSKTIPTDGMEFLKDAETRFDWIYLDPSRRNDSKGKVFRLSDCLPNVLDDLELLFTKSDNILLKTSPLLDFSIGIAELKNVQEIHVIAVNNEVKELLWLLRKGYVSEIAVKTINLSKTGKETFQFRLHEEKNASPTYSLPLSYVYVPNAAILKSGAFRMVGNRYGLYKLHVHTHLYTSDTLVDFPGRRFRLDMAFPYSKRNLKRLGLDKANISTRNFSESVAEIRKKFKIADGGDRYLFFVTDKNEVRTVLYCTKT</sequence>
<dbReference type="Pfam" id="PF18096">
    <property type="entry name" value="Thump_like"/>
    <property type="match status" value="1"/>
</dbReference>
<evidence type="ECO:0000313" key="4">
    <source>
        <dbReference type="Proteomes" id="UP000199109"/>
    </source>
</evidence>
<dbReference type="InterPro" id="IPR041497">
    <property type="entry name" value="Thump-like"/>
</dbReference>
<feature type="domain" description="PG-1098 ferredoxin-like" evidence="2">
    <location>
        <begin position="265"/>
        <end position="307"/>
    </location>
</feature>
<dbReference type="Pfam" id="PF22013">
    <property type="entry name" value="PG_1098_Fer"/>
    <property type="match status" value="1"/>
</dbReference>
<dbReference type="Gene3D" id="3.40.50.150">
    <property type="entry name" value="Vaccinia Virus protein VP39"/>
    <property type="match status" value="1"/>
</dbReference>
<dbReference type="Proteomes" id="UP000199109">
    <property type="component" value="Unassembled WGS sequence"/>
</dbReference>
<keyword evidence="4" id="KW-1185">Reference proteome</keyword>
<evidence type="ECO:0000313" key="3">
    <source>
        <dbReference type="EMBL" id="SDE75415.1"/>
    </source>
</evidence>
<dbReference type="STRING" id="641691.SAMN05421636_107128"/>
<dbReference type="RefSeq" id="WP_317040769.1">
    <property type="nucleotide sequence ID" value="NZ_FNAO01000007.1"/>
</dbReference>
<dbReference type="Gene3D" id="1.10.10.1110">
    <property type="entry name" value="Methyltransferase PG1098, N-terminal domain"/>
    <property type="match status" value="1"/>
</dbReference>
<evidence type="ECO:0000259" key="2">
    <source>
        <dbReference type="Pfam" id="PF22013"/>
    </source>
</evidence>
<name>A0A1G7FIN3_9FLAO</name>
<dbReference type="EMBL" id="FNAO01000007">
    <property type="protein sequence ID" value="SDE75415.1"/>
    <property type="molecule type" value="Genomic_DNA"/>
</dbReference>
<dbReference type="SUPFAM" id="SSF53335">
    <property type="entry name" value="S-adenosyl-L-methionine-dependent methyltransferases"/>
    <property type="match status" value="1"/>
</dbReference>
<organism evidence="3 4">
    <name type="scientific">Pricia antarctica</name>
    <dbReference type="NCBI Taxonomy" id="641691"/>
    <lineage>
        <taxon>Bacteria</taxon>
        <taxon>Pseudomonadati</taxon>
        <taxon>Bacteroidota</taxon>
        <taxon>Flavobacteriia</taxon>
        <taxon>Flavobacteriales</taxon>
        <taxon>Flavobacteriaceae</taxon>
        <taxon>Pricia</taxon>
    </lineage>
</organism>
<feature type="domain" description="THUMP-like" evidence="1">
    <location>
        <begin position="308"/>
        <end position="376"/>
    </location>
</feature>